<evidence type="ECO:0000259" key="11">
    <source>
        <dbReference type="Pfam" id="PF03449"/>
    </source>
</evidence>
<dbReference type="FunFam" id="1.10.287.180:FF:000001">
    <property type="entry name" value="Transcription elongation factor GreA"/>
    <property type="match status" value="1"/>
</dbReference>
<keyword evidence="12" id="KW-0251">Elongation factor</keyword>
<dbReference type="GO" id="GO:0003677">
    <property type="term" value="F:DNA binding"/>
    <property type="evidence" value="ECO:0007669"/>
    <property type="project" value="UniProtKB-UniRule"/>
</dbReference>
<sequence>MCPASWTAEAMSDGSVDPVLIAFVWIARSGDPSMESRKATQVTQEGHDRLSAELRELIEVRRPALVAAVAEARSHGDLRENAAYDAARQDQAMNERRISELESMLQNVIVVDTSAENATGIIRIGSKVTVDFGDGEAEEYTLVGAIEAKPSANMISNESPLGKALNGKRAGESAWFFSPGGRQQVEIKAVR</sequence>
<evidence type="ECO:0000256" key="9">
    <source>
        <dbReference type="RuleBase" id="RU000556"/>
    </source>
</evidence>
<dbReference type="PANTHER" id="PTHR30437:SF4">
    <property type="entry name" value="TRANSCRIPTION ELONGATION FACTOR GREA"/>
    <property type="match status" value="1"/>
</dbReference>
<dbReference type="Gene3D" id="1.10.287.180">
    <property type="entry name" value="Transcription elongation factor, GreA/GreB, N-terminal domain"/>
    <property type="match status" value="1"/>
</dbReference>
<dbReference type="PIRSF" id="PIRSF006092">
    <property type="entry name" value="GreA_GreB"/>
    <property type="match status" value="1"/>
</dbReference>
<dbReference type="GO" id="GO:0006354">
    <property type="term" value="P:DNA-templated transcription elongation"/>
    <property type="evidence" value="ECO:0007669"/>
    <property type="project" value="TreeGrafter"/>
</dbReference>
<dbReference type="InterPro" id="IPR018151">
    <property type="entry name" value="TF_GreA/GreB_CS"/>
</dbReference>
<comment type="function">
    <text evidence="6 8 9">Necessary for efficient RNA polymerase transcription elongation past template-encoded arresting sites. The arresting sites in DNA have the property of trapping a certain fraction of elongating RNA polymerases that pass through, resulting in locked ternary complexes. Cleavage of the nascent transcript by cleavage factors such as GreA or GreB allows the resumption of elongation from the new 3'terminus. GreA releases sequences of 2 to 3 nucleotides.</text>
</comment>
<dbReference type="HAMAP" id="MF_00105">
    <property type="entry name" value="GreA_GreB"/>
    <property type="match status" value="1"/>
</dbReference>
<dbReference type="InterPro" id="IPR023459">
    <property type="entry name" value="Tscrpt_elong_fac_GreA/B_fam"/>
</dbReference>
<evidence type="ECO:0000256" key="8">
    <source>
        <dbReference type="HAMAP-Rule" id="MF_00105"/>
    </source>
</evidence>
<dbReference type="InterPro" id="IPR028624">
    <property type="entry name" value="Tscrpt_elong_fac_GreA/B"/>
</dbReference>
<dbReference type="InterPro" id="IPR036805">
    <property type="entry name" value="Tscrpt_elong_fac_GreA/B_N_sf"/>
</dbReference>
<dbReference type="InterPro" id="IPR006359">
    <property type="entry name" value="Tscrpt_elong_fac_GreA"/>
</dbReference>
<evidence type="ECO:0000256" key="1">
    <source>
        <dbReference type="ARBA" id="ARBA00008213"/>
    </source>
</evidence>
<dbReference type="Pfam" id="PF01272">
    <property type="entry name" value="GreA_GreB"/>
    <property type="match status" value="1"/>
</dbReference>
<name>A0A6J4VCZ1_9BACT</name>
<evidence type="ECO:0000256" key="2">
    <source>
        <dbReference type="ARBA" id="ARBA00013729"/>
    </source>
</evidence>
<keyword evidence="5 8" id="KW-0804">Transcription</keyword>
<organism evidence="12">
    <name type="scientific">uncultured Thermomicrobiales bacterium</name>
    <dbReference type="NCBI Taxonomy" id="1645740"/>
    <lineage>
        <taxon>Bacteria</taxon>
        <taxon>Pseudomonadati</taxon>
        <taxon>Thermomicrobiota</taxon>
        <taxon>Thermomicrobia</taxon>
        <taxon>Thermomicrobiales</taxon>
        <taxon>environmental samples</taxon>
    </lineage>
</organism>
<dbReference type="NCBIfam" id="NF001263">
    <property type="entry name" value="PRK00226.1-4"/>
    <property type="match status" value="1"/>
</dbReference>
<proteinExistence type="inferred from homology"/>
<comment type="similarity">
    <text evidence="1 8 9">Belongs to the GreA/GreB family.</text>
</comment>
<evidence type="ECO:0000256" key="3">
    <source>
        <dbReference type="ARBA" id="ARBA00023015"/>
    </source>
</evidence>
<evidence type="ECO:0000259" key="10">
    <source>
        <dbReference type="Pfam" id="PF01272"/>
    </source>
</evidence>
<evidence type="ECO:0000256" key="4">
    <source>
        <dbReference type="ARBA" id="ARBA00023125"/>
    </source>
</evidence>
<dbReference type="Pfam" id="PF03449">
    <property type="entry name" value="GreA_GreB_N"/>
    <property type="match status" value="1"/>
</dbReference>
<protein>
    <recommendedName>
        <fullName evidence="2 8">Transcription elongation factor GreA</fullName>
    </recommendedName>
    <alternativeName>
        <fullName evidence="7 8">Transcript cleavage factor GreA</fullName>
    </alternativeName>
</protein>
<dbReference type="InterPro" id="IPR036953">
    <property type="entry name" value="GreA/GreB_C_sf"/>
</dbReference>
<keyword evidence="12" id="KW-0648">Protein biosynthesis</keyword>
<evidence type="ECO:0000256" key="5">
    <source>
        <dbReference type="ARBA" id="ARBA00023163"/>
    </source>
</evidence>
<dbReference type="AlphaFoldDB" id="A0A6J4VCZ1"/>
<reference evidence="12" key="1">
    <citation type="submission" date="2020-02" db="EMBL/GenBank/DDBJ databases">
        <authorList>
            <person name="Meier V. D."/>
        </authorList>
    </citation>
    <scope>NUCLEOTIDE SEQUENCE</scope>
    <source>
        <strain evidence="12">AVDCRST_MAG33</strain>
    </source>
</reference>
<dbReference type="NCBIfam" id="TIGR01462">
    <property type="entry name" value="greA"/>
    <property type="match status" value="1"/>
</dbReference>
<dbReference type="InterPro" id="IPR001437">
    <property type="entry name" value="Tscrpt_elong_fac_GreA/B_C"/>
</dbReference>
<dbReference type="GO" id="GO:0070063">
    <property type="term" value="F:RNA polymerase binding"/>
    <property type="evidence" value="ECO:0007669"/>
    <property type="project" value="InterPro"/>
</dbReference>
<gene>
    <name evidence="8" type="primary">greA</name>
    <name evidence="12" type="ORF">AVDCRST_MAG33-2818</name>
</gene>
<evidence type="ECO:0000313" key="12">
    <source>
        <dbReference type="EMBL" id="CAA9573752.1"/>
    </source>
</evidence>
<feature type="domain" description="Transcription elongation factor GreA/GreB C-terminal" evidence="10">
    <location>
        <begin position="119"/>
        <end position="190"/>
    </location>
</feature>
<dbReference type="InterPro" id="IPR022691">
    <property type="entry name" value="Tscrpt_elong_fac_GreA/B_N"/>
</dbReference>
<dbReference type="GO" id="GO:0032784">
    <property type="term" value="P:regulation of DNA-templated transcription elongation"/>
    <property type="evidence" value="ECO:0007669"/>
    <property type="project" value="UniProtKB-UniRule"/>
</dbReference>
<dbReference type="GO" id="GO:0003746">
    <property type="term" value="F:translation elongation factor activity"/>
    <property type="evidence" value="ECO:0007669"/>
    <property type="project" value="UniProtKB-KW"/>
</dbReference>
<evidence type="ECO:0000256" key="7">
    <source>
        <dbReference type="ARBA" id="ARBA00030776"/>
    </source>
</evidence>
<dbReference type="PANTHER" id="PTHR30437">
    <property type="entry name" value="TRANSCRIPTION ELONGATION FACTOR GREA"/>
    <property type="match status" value="1"/>
</dbReference>
<dbReference type="SUPFAM" id="SSF46557">
    <property type="entry name" value="GreA transcript cleavage protein, N-terminal domain"/>
    <property type="match status" value="1"/>
</dbReference>
<dbReference type="Gene3D" id="3.10.50.30">
    <property type="entry name" value="Transcription elongation factor, GreA/GreB, C-terminal domain"/>
    <property type="match status" value="1"/>
</dbReference>
<feature type="domain" description="Transcription elongation factor GreA/GreB N-terminal" evidence="11">
    <location>
        <begin position="41"/>
        <end position="109"/>
    </location>
</feature>
<keyword evidence="4 8" id="KW-0238">DNA-binding</keyword>
<accession>A0A6J4VCZ1</accession>
<keyword evidence="3 8" id="KW-0805">Transcription regulation</keyword>
<evidence type="ECO:0000256" key="6">
    <source>
        <dbReference type="ARBA" id="ARBA00024916"/>
    </source>
</evidence>
<dbReference type="PROSITE" id="PS00829">
    <property type="entry name" value="GREAB_1"/>
    <property type="match status" value="1"/>
</dbReference>
<dbReference type="SUPFAM" id="SSF54534">
    <property type="entry name" value="FKBP-like"/>
    <property type="match status" value="1"/>
</dbReference>
<dbReference type="EMBL" id="CADCWK010000345">
    <property type="protein sequence ID" value="CAA9573752.1"/>
    <property type="molecule type" value="Genomic_DNA"/>
</dbReference>